<name>A0ABW8YGM2_9FLAO</name>
<gene>
    <name evidence="2" type="ORF">ABS768_12555</name>
</gene>
<dbReference type="Proteomes" id="UP001629059">
    <property type="component" value="Unassembled WGS sequence"/>
</dbReference>
<accession>A0ABW8YGM2</accession>
<organism evidence="2 3">
    <name type="scientific">Flavobacterium rhizophilum</name>
    <dbReference type="NCBI Taxonomy" id="3163296"/>
    <lineage>
        <taxon>Bacteria</taxon>
        <taxon>Pseudomonadati</taxon>
        <taxon>Bacteroidota</taxon>
        <taxon>Flavobacteriia</taxon>
        <taxon>Flavobacteriales</taxon>
        <taxon>Flavobacteriaceae</taxon>
        <taxon>Flavobacterium</taxon>
    </lineage>
</organism>
<evidence type="ECO:0000313" key="3">
    <source>
        <dbReference type="Proteomes" id="UP001629059"/>
    </source>
</evidence>
<proteinExistence type="predicted"/>
<dbReference type="PROSITE" id="PS51257">
    <property type="entry name" value="PROKAR_LIPOPROTEIN"/>
    <property type="match status" value="1"/>
</dbReference>
<protein>
    <recommendedName>
        <fullName evidence="4">Gliding motility-associated lipoprotein GldH</fullName>
    </recommendedName>
</protein>
<dbReference type="Pfam" id="PF14109">
    <property type="entry name" value="GldH_lipo"/>
    <property type="match status" value="1"/>
</dbReference>
<evidence type="ECO:0000313" key="2">
    <source>
        <dbReference type="EMBL" id="MFL9838338.1"/>
    </source>
</evidence>
<dbReference type="InterPro" id="IPR020018">
    <property type="entry name" value="Motility-assoc_lipoprot_GldH"/>
</dbReference>
<keyword evidence="1" id="KW-0732">Signal</keyword>
<evidence type="ECO:0000256" key="1">
    <source>
        <dbReference type="SAM" id="SignalP"/>
    </source>
</evidence>
<dbReference type="RefSeq" id="WP_408075305.1">
    <property type="nucleotide sequence ID" value="NZ_JBELQB010000009.1"/>
</dbReference>
<feature type="chain" id="PRO_5045931434" description="Gliding motility-associated lipoprotein GldH" evidence="1">
    <location>
        <begin position="20"/>
        <end position="153"/>
    </location>
</feature>
<evidence type="ECO:0008006" key="4">
    <source>
        <dbReference type="Google" id="ProtNLM"/>
    </source>
</evidence>
<dbReference type="EMBL" id="JBELQB010000009">
    <property type="protein sequence ID" value="MFL9838338.1"/>
    <property type="molecule type" value="Genomic_DNA"/>
</dbReference>
<comment type="caution">
    <text evidence="2">The sequence shown here is derived from an EMBL/GenBank/DDBJ whole genome shotgun (WGS) entry which is preliminary data.</text>
</comment>
<feature type="signal peptide" evidence="1">
    <location>
        <begin position="1"/>
        <end position="19"/>
    </location>
</feature>
<keyword evidence="3" id="KW-1185">Reference proteome</keyword>
<reference evidence="2 3" key="1">
    <citation type="submission" date="2024-06" db="EMBL/GenBank/DDBJ databases">
        <authorList>
            <person name="Kaempfer P."/>
            <person name="Viver T."/>
        </authorList>
    </citation>
    <scope>NUCLEOTIDE SEQUENCE [LARGE SCALE GENOMIC DNA]</scope>
    <source>
        <strain evidence="2 3">ST-75</strain>
    </source>
</reference>
<sequence>MRKLFLLLPLLIVASCTQFGLYSETIKGFDNNRWEKNDTKSFSFQINEDVKKGNLLILFSHVYEPGYDKVPVEVTFKKEGGSEETFTTDLLLKDEQGENITSCMGDVCDLEQVVKENFNLEKGNYTVTLTNKVGLLLYLPNVVALGISVETAE</sequence>